<comment type="caution">
    <text evidence="1">The sequence shown here is derived from an EMBL/GenBank/DDBJ whole genome shotgun (WGS) entry which is preliminary data.</text>
</comment>
<keyword evidence="2" id="KW-1185">Reference proteome</keyword>
<accession>A0ACC0TP62</accession>
<reference evidence="1 2" key="1">
    <citation type="journal article" date="2006" name="Science">
        <title>The genome of black cottonwood, Populus trichocarpa (Torr. &amp; Gray).</title>
        <authorList>
            <person name="Tuskan G.A."/>
            <person name="Difazio S."/>
            <person name="Jansson S."/>
            <person name="Bohlmann J."/>
            <person name="Grigoriev I."/>
            <person name="Hellsten U."/>
            <person name="Putnam N."/>
            <person name="Ralph S."/>
            <person name="Rombauts S."/>
            <person name="Salamov A."/>
            <person name="Schein J."/>
            <person name="Sterck L."/>
            <person name="Aerts A."/>
            <person name="Bhalerao R.R."/>
            <person name="Bhalerao R.P."/>
            <person name="Blaudez D."/>
            <person name="Boerjan W."/>
            <person name="Brun A."/>
            <person name="Brunner A."/>
            <person name="Busov V."/>
            <person name="Campbell M."/>
            <person name="Carlson J."/>
            <person name="Chalot M."/>
            <person name="Chapman J."/>
            <person name="Chen G.L."/>
            <person name="Cooper D."/>
            <person name="Coutinho P.M."/>
            <person name="Couturier J."/>
            <person name="Covert S."/>
            <person name="Cronk Q."/>
            <person name="Cunningham R."/>
            <person name="Davis J."/>
            <person name="Degroeve S."/>
            <person name="Dejardin A."/>
            <person name="Depamphilis C."/>
            <person name="Detter J."/>
            <person name="Dirks B."/>
            <person name="Dubchak I."/>
            <person name="Duplessis S."/>
            <person name="Ehlting J."/>
            <person name="Ellis B."/>
            <person name="Gendler K."/>
            <person name="Goodstein D."/>
            <person name="Gribskov M."/>
            <person name="Grimwood J."/>
            <person name="Groover A."/>
            <person name="Gunter L."/>
            <person name="Hamberger B."/>
            <person name="Heinze B."/>
            <person name="Helariutta Y."/>
            <person name="Henrissat B."/>
            <person name="Holligan D."/>
            <person name="Holt R."/>
            <person name="Huang W."/>
            <person name="Islam-Faridi N."/>
            <person name="Jones S."/>
            <person name="Jones-Rhoades M."/>
            <person name="Jorgensen R."/>
            <person name="Joshi C."/>
            <person name="Kangasjarvi J."/>
            <person name="Karlsson J."/>
            <person name="Kelleher C."/>
            <person name="Kirkpatrick R."/>
            <person name="Kirst M."/>
            <person name="Kohler A."/>
            <person name="Kalluri U."/>
            <person name="Larimer F."/>
            <person name="Leebens-Mack J."/>
            <person name="Leple J.C."/>
            <person name="Locascio P."/>
            <person name="Lou Y."/>
            <person name="Lucas S."/>
            <person name="Martin F."/>
            <person name="Montanini B."/>
            <person name="Napoli C."/>
            <person name="Nelson D.R."/>
            <person name="Nelson C."/>
            <person name="Nieminen K."/>
            <person name="Nilsson O."/>
            <person name="Pereda V."/>
            <person name="Peter G."/>
            <person name="Philippe R."/>
            <person name="Pilate G."/>
            <person name="Poliakov A."/>
            <person name="Razumovskaya J."/>
            <person name="Richardson P."/>
            <person name="Rinaldi C."/>
            <person name="Ritland K."/>
            <person name="Rouze P."/>
            <person name="Ryaboy D."/>
            <person name="Schmutz J."/>
            <person name="Schrader J."/>
            <person name="Segerman B."/>
            <person name="Shin H."/>
            <person name="Siddiqui A."/>
            <person name="Sterky F."/>
            <person name="Terry A."/>
            <person name="Tsai C.J."/>
            <person name="Uberbacher E."/>
            <person name="Unneberg P."/>
            <person name="Vahala J."/>
            <person name="Wall K."/>
            <person name="Wessler S."/>
            <person name="Yang G."/>
            <person name="Yin T."/>
            <person name="Douglas C."/>
            <person name="Marra M."/>
            <person name="Sandberg G."/>
            <person name="Van de Peer Y."/>
            <person name="Rokhsar D."/>
        </authorList>
    </citation>
    <scope>NUCLEOTIDE SEQUENCE [LARGE SCALE GENOMIC DNA]</scope>
    <source>
        <strain evidence="2">cv. Nisqually</strain>
    </source>
</reference>
<name>A0ACC0TP62_POPTR</name>
<proteinExistence type="predicted"/>
<dbReference type="Proteomes" id="UP000006729">
    <property type="component" value="Chromosome 1"/>
</dbReference>
<evidence type="ECO:0000313" key="1">
    <source>
        <dbReference type="EMBL" id="KAI9403337.1"/>
    </source>
</evidence>
<dbReference type="EMBL" id="CM009290">
    <property type="protein sequence ID" value="KAI9403337.1"/>
    <property type="molecule type" value="Genomic_DNA"/>
</dbReference>
<organism evidence="1 2">
    <name type="scientific">Populus trichocarpa</name>
    <name type="common">Western balsam poplar</name>
    <name type="synonym">Populus balsamifera subsp. trichocarpa</name>
    <dbReference type="NCBI Taxonomy" id="3694"/>
    <lineage>
        <taxon>Eukaryota</taxon>
        <taxon>Viridiplantae</taxon>
        <taxon>Streptophyta</taxon>
        <taxon>Embryophyta</taxon>
        <taxon>Tracheophyta</taxon>
        <taxon>Spermatophyta</taxon>
        <taxon>Magnoliopsida</taxon>
        <taxon>eudicotyledons</taxon>
        <taxon>Gunneridae</taxon>
        <taxon>Pentapetalae</taxon>
        <taxon>rosids</taxon>
        <taxon>fabids</taxon>
        <taxon>Malpighiales</taxon>
        <taxon>Salicaceae</taxon>
        <taxon>Saliceae</taxon>
        <taxon>Populus</taxon>
    </lineage>
</organism>
<gene>
    <name evidence="1" type="ORF">POPTR_001G406401v4</name>
</gene>
<sequence>MNHQRNMKEKLELPLQNSLQSQTKKGRTKSLKCYFHVMQLF</sequence>
<protein>
    <submittedName>
        <fullName evidence="1">Uncharacterized protein</fullName>
    </submittedName>
</protein>
<evidence type="ECO:0000313" key="2">
    <source>
        <dbReference type="Proteomes" id="UP000006729"/>
    </source>
</evidence>